<protein>
    <submittedName>
        <fullName evidence="1">Uncharacterized protein</fullName>
    </submittedName>
</protein>
<dbReference type="Proteomes" id="UP001280121">
    <property type="component" value="Unassembled WGS sequence"/>
</dbReference>
<accession>A0AAD9WU25</accession>
<keyword evidence="2" id="KW-1185">Reference proteome</keyword>
<evidence type="ECO:0000313" key="1">
    <source>
        <dbReference type="EMBL" id="KAK2642482.1"/>
    </source>
</evidence>
<dbReference type="EMBL" id="JANJYI010000007">
    <property type="protein sequence ID" value="KAK2642482.1"/>
    <property type="molecule type" value="Genomic_DNA"/>
</dbReference>
<proteinExistence type="predicted"/>
<evidence type="ECO:0000313" key="2">
    <source>
        <dbReference type="Proteomes" id="UP001280121"/>
    </source>
</evidence>
<gene>
    <name evidence="1" type="ORF">Ddye_024245</name>
</gene>
<organism evidence="1 2">
    <name type="scientific">Dipteronia dyeriana</name>
    <dbReference type="NCBI Taxonomy" id="168575"/>
    <lineage>
        <taxon>Eukaryota</taxon>
        <taxon>Viridiplantae</taxon>
        <taxon>Streptophyta</taxon>
        <taxon>Embryophyta</taxon>
        <taxon>Tracheophyta</taxon>
        <taxon>Spermatophyta</taxon>
        <taxon>Magnoliopsida</taxon>
        <taxon>eudicotyledons</taxon>
        <taxon>Gunneridae</taxon>
        <taxon>Pentapetalae</taxon>
        <taxon>rosids</taxon>
        <taxon>malvids</taxon>
        <taxon>Sapindales</taxon>
        <taxon>Sapindaceae</taxon>
        <taxon>Hippocastanoideae</taxon>
        <taxon>Acereae</taxon>
        <taxon>Dipteronia</taxon>
    </lineage>
</organism>
<sequence>MVRNQKTPSGHSCHSNRPQNWILKASAYIKKSTMNSFVDSPFIDAIALVEMPKKLSFPNIKQFESTIDPNDHVSQ</sequence>
<comment type="caution">
    <text evidence="1">The sequence shown here is derived from an EMBL/GenBank/DDBJ whole genome shotgun (WGS) entry which is preliminary data.</text>
</comment>
<name>A0AAD9WU25_9ROSI</name>
<reference evidence="1" key="1">
    <citation type="journal article" date="2023" name="Plant J.">
        <title>Genome sequences and population genomics provide insights into the demographic history, inbreeding, and mutation load of two 'living fossil' tree species of Dipteronia.</title>
        <authorList>
            <person name="Feng Y."/>
            <person name="Comes H.P."/>
            <person name="Chen J."/>
            <person name="Zhu S."/>
            <person name="Lu R."/>
            <person name="Zhang X."/>
            <person name="Li P."/>
            <person name="Qiu J."/>
            <person name="Olsen K.M."/>
            <person name="Qiu Y."/>
        </authorList>
    </citation>
    <scope>NUCLEOTIDE SEQUENCE</scope>
    <source>
        <strain evidence="1">KIB01</strain>
    </source>
</reference>
<dbReference type="AlphaFoldDB" id="A0AAD9WU25"/>